<sequence>MNDDKRKNREIMDGDWIFTNKGRNPDKLQNEVQEMYKEDNDPNPNKRVAVQVQDQAEFLKECGIPVSVFPNLPETIEFICTTTISESPKRKHTCRSKRIYCSQTDAWINDRYIENLLKRRKKLL</sequence>
<reference evidence="1 2" key="1">
    <citation type="journal article" date="2019" name="Sci. Rep.">
        <title>Orb-weaving spider Araneus ventricosus genome elucidates the spidroin gene catalogue.</title>
        <authorList>
            <person name="Kono N."/>
            <person name="Nakamura H."/>
            <person name="Ohtoshi R."/>
            <person name="Moran D.A.P."/>
            <person name="Shinohara A."/>
            <person name="Yoshida Y."/>
            <person name="Fujiwara M."/>
            <person name="Mori M."/>
            <person name="Tomita M."/>
            <person name="Arakawa K."/>
        </authorList>
    </citation>
    <scope>NUCLEOTIDE SEQUENCE [LARGE SCALE GENOMIC DNA]</scope>
</reference>
<keyword evidence="2" id="KW-1185">Reference proteome</keyword>
<accession>A0A4Y2IX20</accession>
<gene>
    <name evidence="1" type="ORF">AVEN_84822_1</name>
</gene>
<proteinExistence type="predicted"/>
<dbReference type="AlphaFoldDB" id="A0A4Y2IX20"/>
<evidence type="ECO:0000313" key="1">
    <source>
        <dbReference type="EMBL" id="GBM82393.1"/>
    </source>
</evidence>
<organism evidence="1 2">
    <name type="scientific">Araneus ventricosus</name>
    <name type="common">Orbweaver spider</name>
    <name type="synonym">Epeira ventricosa</name>
    <dbReference type="NCBI Taxonomy" id="182803"/>
    <lineage>
        <taxon>Eukaryota</taxon>
        <taxon>Metazoa</taxon>
        <taxon>Ecdysozoa</taxon>
        <taxon>Arthropoda</taxon>
        <taxon>Chelicerata</taxon>
        <taxon>Arachnida</taxon>
        <taxon>Araneae</taxon>
        <taxon>Araneomorphae</taxon>
        <taxon>Entelegynae</taxon>
        <taxon>Araneoidea</taxon>
        <taxon>Araneidae</taxon>
        <taxon>Araneus</taxon>
    </lineage>
</organism>
<comment type="caution">
    <text evidence="1">The sequence shown here is derived from an EMBL/GenBank/DDBJ whole genome shotgun (WGS) entry which is preliminary data.</text>
</comment>
<protein>
    <submittedName>
        <fullName evidence="1">Uncharacterized protein</fullName>
    </submittedName>
</protein>
<dbReference type="Proteomes" id="UP000499080">
    <property type="component" value="Unassembled WGS sequence"/>
</dbReference>
<evidence type="ECO:0000313" key="2">
    <source>
        <dbReference type="Proteomes" id="UP000499080"/>
    </source>
</evidence>
<dbReference type="EMBL" id="BGPR01003008">
    <property type="protein sequence ID" value="GBM82393.1"/>
    <property type="molecule type" value="Genomic_DNA"/>
</dbReference>
<name>A0A4Y2IX20_ARAVE</name>